<name>A0A1D9P3T8_9FIRM</name>
<gene>
    <name evidence="1" type="ORF">bhn_I2243</name>
</gene>
<dbReference type="KEGG" id="bhu:bhn_I2243"/>
<proteinExistence type="predicted"/>
<organism evidence="1 2">
    <name type="scientific">Butyrivibrio hungatei</name>
    <dbReference type="NCBI Taxonomy" id="185008"/>
    <lineage>
        <taxon>Bacteria</taxon>
        <taxon>Bacillati</taxon>
        <taxon>Bacillota</taxon>
        <taxon>Clostridia</taxon>
        <taxon>Lachnospirales</taxon>
        <taxon>Lachnospiraceae</taxon>
        <taxon>Butyrivibrio</taxon>
    </lineage>
</organism>
<keyword evidence="2" id="KW-1185">Reference proteome</keyword>
<dbReference type="OrthoDB" id="9803145at2"/>
<sequence>MKKVRMILCGSVEPSSQNQSENVGVVSVVYVSEDEQNVKNKLEELQEANPDNFYMEYEVPMDEDLTLLEHYPSIEISKEDLR</sequence>
<evidence type="ECO:0000313" key="1">
    <source>
        <dbReference type="EMBL" id="AOZ97276.1"/>
    </source>
</evidence>
<accession>A0A1D9P3T8</accession>
<evidence type="ECO:0000313" key="2">
    <source>
        <dbReference type="Proteomes" id="UP000179284"/>
    </source>
</evidence>
<reference evidence="2" key="1">
    <citation type="submission" date="2016-10" db="EMBL/GenBank/DDBJ databases">
        <title>The complete genome sequence of the rumen bacterium Butyrivibrio hungatei MB2003.</title>
        <authorList>
            <person name="Palevich N."/>
            <person name="Kelly W.J."/>
            <person name="Leahy S.C."/>
            <person name="Altermann E."/>
            <person name="Rakonjac J."/>
            <person name="Attwood G.T."/>
        </authorList>
    </citation>
    <scope>NUCLEOTIDE SEQUENCE [LARGE SCALE GENOMIC DNA]</scope>
    <source>
        <strain evidence="2">MB2003</strain>
    </source>
</reference>
<dbReference type="AlphaFoldDB" id="A0A1D9P3T8"/>
<dbReference type="EMBL" id="CP017831">
    <property type="protein sequence ID" value="AOZ97276.1"/>
    <property type="molecule type" value="Genomic_DNA"/>
</dbReference>
<dbReference type="Proteomes" id="UP000179284">
    <property type="component" value="Chromosome I"/>
</dbReference>
<dbReference type="RefSeq" id="WP_071176893.1">
    <property type="nucleotide sequence ID" value="NZ_CP017831.1"/>
</dbReference>
<protein>
    <submittedName>
        <fullName evidence="1">Uncharacterized protein</fullName>
    </submittedName>
</protein>